<sequence length="228" mass="24512">MQKKKHRQPLLLVAGAVLVCLLFLLSVRPAFATLGTFEDEAKVLDQTKVRDAAHQIEYTVSVYTTKTFDGSKAAFDAGTKKKADRLSTGIVINIDTKARHLAIYGGSKVPLKKDQYDAAISAFRNNMHGSDYTSATVAALNSLAQALKGDTSFFSQLWASVKGLASCLGIGFLILVVVVINIIWPSRRRSWYGHHHYSSSSYDVGGSSFDSSSSSSSDSGSSGSSGDF</sequence>
<evidence type="ECO:0000256" key="1">
    <source>
        <dbReference type="SAM" id="MobiDB-lite"/>
    </source>
</evidence>
<evidence type="ECO:0000256" key="3">
    <source>
        <dbReference type="SAM" id="SignalP"/>
    </source>
</evidence>
<keyword evidence="3" id="KW-0732">Signal</keyword>
<evidence type="ECO:0000313" key="5">
    <source>
        <dbReference type="Proteomes" id="UP000248806"/>
    </source>
</evidence>
<evidence type="ECO:0000256" key="2">
    <source>
        <dbReference type="SAM" id="Phobius"/>
    </source>
</evidence>
<proteinExistence type="predicted"/>
<comment type="caution">
    <text evidence="4">The sequence shown here is derived from an EMBL/GenBank/DDBJ whole genome shotgun (WGS) entry which is preliminary data.</text>
</comment>
<keyword evidence="2" id="KW-1133">Transmembrane helix</keyword>
<dbReference type="EMBL" id="QKUF01000025">
    <property type="protein sequence ID" value="PZW23598.1"/>
    <property type="molecule type" value="Genomic_DNA"/>
</dbReference>
<feature type="region of interest" description="Disordered" evidence="1">
    <location>
        <begin position="201"/>
        <end position="228"/>
    </location>
</feature>
<organism evidence="4 5">
    <name type="scientific">Thermosporothrix hazakensis</name>
    <dbReference type="NCBI Taxonomy" id="644383"/>
    <lineage>
        <taxon>Bacteria</taxon>
        <taxon>Bacillati</taxon>
        <taxon>Chloroflexota</taxon>
        <taxon>Ktedonobacteria</taxon>
        <taxon>Ktedonobacterales</taxon>
        <taxon>Thermosporotrichaceae</taxon>
        <taxon>Thermosporothrix</taxon>
    </lineage>
</organism>
<dbReference type="Gene3D" id="3.10.310.50">
    <property type="match status" value="1"/>
</dbReference>
<accession>A0A326U131</accession>
<feature type="transmembrane region" description="Helical" evidence="2">
    <location>
        <begin position="163"/>
        <end position="184"/>
    </location>
</feature>
<feature type="signal peptide" evidence="3">
    <location>
        <begin position="1"/>
        <end position="32"/>
    </location>
</feature>
<keyword evidence="2" id="KW-0812">Transmembrane</keyword>
<dbReference type="Proteomes" id="UP000248806">
    <property type="component" value="Unassembled WGS sequence"/>
</dbReference>
<keyword evidence="2" id="KW-0472">Membrane</keyword>
<dbReference type="RefSeq" id="WP_137686402.1">
    <property type="nucleotide sequence ID" value="NZ_BIFX01000003.1"/>
</dbReference>
<name>A0A326U131_THEHA</name>
<evidence type="ECO:0000313" key="4">
    <source>
        <dbReference type="EMBL" id="PZW23598.1"/>
    </source>
</evidence>
<protein>
    <submittedName>
        <fullName evidence="4">Putative membrane protein YgcG</fullName>
    </submittedName>
</protein>
<dbReference type="AlphaFoldDB" id="A0A326U131"/>
<gene>
    <name evidence="4" type="ORF">EI42_04981</name>
</gene>
<feature type="chain" id="PRO_5016353878" evidence="3">
    <location>
        <begin position="33"/>
        <end position="228"/>
    </location>
</feature>
<dbReference type="OrthoDB" id="4568918at2"/>
<reference evidence="4 5" key="1">
    <citation type="submission" date="2018-06" db="EMBL/GenBank/DDBJ databases">
        <title>Genomic Encyclopedia of Archaeal and Bacterial Type Strains, Phase II (KMG-II): from individual species to whole genera.</title>
        <authorList>
            <person name="Goeker M."/>
        </authorList>
    </citation>
    <scope>NUCLEOTIDE SEQUENCE [LARGE SCALE GENOMIC DNA]</scope>
    <source>
        <strain evidence="4 5">ATCC BAA-1881</strain>
    </source>
</reference>
<keyword evidence="5" id="KW-1185">Reference proteome</keyword>